<feature type="repeat" description="ANK" evidence="3">
    <location>
        <begin position="52"/>
        <end position="84"/>
    </location>
</feature>
<dbReference type="Gene3D" id="1.25.40.20">
    <property type="entry name" value="Ankyrin repeat-containing domain"/>
    <property type="match status" value="1"/>
</dbReference>
<feature type="region of interest" description="Disordered" evidence="4">
    <location>
        <begin position="157"/>
        <end position="181"/>
    </location>
</feature>
<dbReference type="InterPro" id="IPR002110">
    <property type="entry name" value="Ankyrin_rpt"/>
</dbReference>
<dbReference type="Pfam" id="PF12796">
    <property type="entry name" value="Ank_2"/>
    <property type="match status" value="1"/>
</dbReference>
<dbReference type="SMART" id="SM00248">
    <property type="entry name" value="ANK"/>
    <property type="match status" value="3"/>
</dbReference>
<dbReference type="PANTHER" id="PTHR24186:SF50">
    <property type="entry name" value="ANKYRIN REPEAT-CONTAINING PROTEIN ITN1-LIKE ISOFORM X1"/>
    <property type="match status" value="1"/>
</dbReference>
<accession>A0A2G2WU54</accession>
<keyword evidence="2 3" id="KW-0040">ANK repeat</keyword>
<gene>
    <name evidence="5" type="ORF">CQW23_12985</name>
</gene>
<dbReference type="SUPFAM" id="SSF48403">
    <property type="entry name" value="Ankyrin repeat"/>
    <property type="match status" value="1"/>
</dbReference>
<comment type="caution">
    <text evidence="5">The sequence shown here is derived from an EMBL/GenBank/DDBJ whole genome shotgun (WGS) entry which is preliminary data.</text>
</comment>
<dbReference type="GO" id="GO:0005886">
    <property type="term" value="C:plasma membrane"/>
    <property type="evidence" value="ECO:0007669"/>
    <property type="project" value="TreeGrafter"/>
</dbReference>
<proteinExistence type="predicted"/>
<evidence type="ECO:0000256" key="1">
    <source>
        <dbReference type="ARBA" id="ARBA00022737"/>
    </source>
</evidence>
<reference evidence="5 6" key="1">
    <citation type="journal article" date="2017" name="Genome Biol.">
        <title>New reference genome sequences of hot pepper reveal the massive evolution of plant disease-resistance genes by retroduplication.</title>
        <authorList>
            <person name="Kim S."/>
            <person name="Park J."/>
            <person name="Yeom S.I."/>
            <person name="Kim Y.M."/>
            <person name="Seo E."/>
            <person name="Kim K.T."/>
            <person name="Kim M.S."/>
            <person name="Lee J.M."/>
            <person name="Cheong K."/>
            <person name="Shin H.S."/>
            <person name="Kim S.B."/>
            <person name="Han K."/>
            <person name="Lee J."/>
            <person name="Park M."/>
            <person name="Lee H.A."/>
            <person name="Lee H.Y."/>
            <person name="Lee Y."/>
            <person name="Oh S."/>
            <person name="Lee J.H."/>
            <person name="Choi E."/>
            <person name="Choi E."/>
            <person name="Lee S.E."/>
            <person name="Jeon J."/>
            <person name="Kim H."/>
            <person name="Choi G."/>
            <person name="Song H."/>
            <person name="Lee J."/>
            <person name="Lee S.C."/>
            <person name="Kwon J.K."/>
            <person name="Lee H.Y."/>
            <person name="Koo N."/>
            <person name="Hong Y."/>
            <person name="Kim R.W."/>
            <person name="Kang W.H."/>
            <person name="Huh J.H."/>
            <person name="Kang B.C."/>
            <person name="Yang T.J."/>
            <person name="Lee Y.H."/>
            <person name="Bennetzen J.L."/>
            <person name="Choi D."/>
        </authorList>
    </citation>
    <scope>NUCLEOTIDE SEQUENCE [LARGE SCALE GENOMIC DNA]</scope>
    <source>
        <strain evidence="6">cv. PBC81</strain>
    </source>
</reference>
<evidence type="ECO:0000313" key="6">
    <source>
        <dbReference type="Proteomes" id="UP000224567"/>
    </source>
</evidence>
<sequence>MLGWKTSLDYTPAGNGNDWETSIHIAANDGRVNMIRELSFHCPDSFEMCNSSGQNALHVAISINKVRLVKFLLNSKESYYLIDEPDNDGNTTLHLLAASDWISLPVKFGRHASAKKMLFNKENQTPLDILVSSTERTQLVKRSFKQNLRHRRSGRRDFEIKWKKMQKPEDETESRKNTAKR</sequence>
<evidence type="ECO:0000256" key="4">
    <source>
        <dbReference type="SAM" id="MobiDB-lite"/>
    </source>
</evidence>
<dbReference type="OrthoDB" id="1303095at2759"/>
<reference evidence="6" key="2">
    <citation type="journal article" date="2017" name="J. Anim. Genet.">
        <title>Multiple reference genome sequences of hot pepper reveal the massive evolution of plant disease resistance genes by retroduplication.</title>
        <authorList>
            <person name="Kim S."/>
            <person name="Park J."/>
            <person name="Yeom S.-I."/>
            <person name="Kim Y.-M."/>
            <person name="Seo E."/>
            <person name="Kim K.-T."/>
            <person name="Kim M.-S."/>
            <person name="Lee J.M."/>
            <person name="Cheong K."/>
            <person name="Shin H.-S."/>
            <person name="Kim S.-B."/>
            <person name="Han K."/>
            <person name="Lee J."/>
            <person name="Park M."/>
            <person name="Lee H.-A."/>
            <person name="Lee H.-Y."/>
            <person name="Lee Y."/>
            <person name="Oh S."/>
            <person name="Lee J.H."/>
            <person name="Choi E."/>
            <person name="Choi E."/>
            <person name="Lee S.E."/>
            <person name="Jeon J."/>
            <person name="Kim H."/>
            <person name="Choi G."/>
            <person name="Song H."/>
            <person name="Lee J."/>
            <person name="Lee S.-C."/>
            <person name="Kwon J.-K."/>
            <person name="Lee H.-Y."/>
            <person name="Koo N."/>
            <person name="Hong Y."/>
            <person name="Kim R.W."/>
            <person name="Kang W.-H."/>
            <person name="Huh J.H."/>
            <person name="Kang B.-C."/>
            <person name="Yang T.-J."/>
            <person name="Lee Y.-H."/>
            <person name="Bennetzen J.L."/>
            <person name="Choi D."/>
        </authorList>
    </citation>
    <scope>NUCLEOTIDE SEQUENCE [LARGE SCALE GENOMIC DNA]</scope>
    <source>
        <strain evidence="6">cv. PBC81</strain>
    </source>
</reference>
<name>A0A2G2WU54_CAPBA</name>
<evidence type="ECO:0000313" key="5">
    <source>
        <dbReference type="EMBL" id="PHT48777.1"/>
    </source>
</evidence>
<organism evidence="5 6">
    <name type="scientific">Capsicum baccatum</name>
    <name type="common">Peruvian pepper</name>
    <dbReference type="NCBI Taxonomy" id="33114"/>
    <lineage>
        <taxon>Eukaryota</taxon>
        <taxon>Viridiplantae</taxon>
        <taxon>Streptophyta</taxon>
        <taxon>Embryophyta</taxon>
        <taxon>Tracheophyta</taxon>
        <taxon>Spermatophyta</taxon>
        <taxon>Magnoliopsida</taxon>
        <taxon>eudicotyledons</taxon>
        <taxon>Gunneridae</taxon>
        <taxon>Pentapetalae</taxon>
        <taxon>asterids</taxon>
        <taxon>lamiids</taxon>
        <taxon>Solanales</taxon>
        <taxon>Solanaceae</taxon>
        <taxon>Solanoideae</taxon>
        <taxon>Capsiceae</taxon>
        <taxon>Capsicum</taxon>
    </lineage>
</organism>
<dbReference type="InterPro" id="IPR036770">
    <property type="entry name" value="Ankyrin_rpt-contain_sf"/>
</dbReference>
<dbReference type="PANTHER" id="PTHR24186">
    <property type="entry name" value="PROTEIN PHOSPHATASE 1 REGULATORY SUBUNIT"/>
    <property type="match status" value="1"/>
</dbReference>
<dbReference type="PROSITE" id="PS50088">
    <property type="entry name" value="ANK_REPEAT"/>
    <property type="match status" value="1"/>
</dbReference>
<protein>
    <submittedName>
        <fullName evidence="5">Uncharacterized protein</fullName>
    </submittedName>
</protein>
<dbReference type="STRING" id="33114.A0A2G2WU54"/>
<dbReference type="Proteomes" id="UP000224567">
    <property type="component" value="Unassembled WGS sequence"/>
</dbReference>
<keyword evidence="1" id="KW-0677">Repeat</keyword>
<dbReference type="EMBL" id="MLFT02000005">
    <property type="protein sequence ID" value="PHT48777.1"/>
    <property type="molecule type" value="Genomic_DNA"/>
</dbReference>
<evidence type="ECO:0000256" key="2">
    <source>
        <dbReference type="ARBA" id="ARBA00023043"/>
    </source>
</evidence>
<keyword evidence="6" id="KW-1185">Reference proteome</keyword>
<evidence type="ECO:0000256" key="3">
    <source>
        <dbReference type="PROSITE-ProRule" id="PRU00023"/>
    </source>
</evidence>
<dbReference type="AlphaFoldDB" id="A0A2G2WU54"/>